<dbReference type="EMBL" id="DSVQ01000019">
    <property type="protein sequence ID" value="HGT40903.1"/>
    <property type="molecule type" value="Genomic_DNA"/>
</dbReference>
<evidence type="ECO:0000256" key="1">
    <source>
        <dbReference type="SAM" id="MobiDB-lite"/>
    </source>
</evidence>
<organism evidence="2">
    <name type="scientific">Schlesneria paludicola</name>
    <dbReference type="NCBI Taxonomy" id="360056"/>
    <lineage>
        <taxon>Bacteria</taxon>
        <taxon>Pseudomonadati</taxon>
        <taxon>Planctomycetota</taxon>
        <taxon>Planctomycetia</taxon>
        <taxon>Planctomycetales</taxon>
        <taxon>Planctomycetaceae</taxon>
        <taxon>Schlesneria</taxon>
    </lineage>
</organism>
<protein>
    <submittedName>
        <fullName evidence="2">Uncharacterized protein</fullName>
    </submittedName>
</protein>
<reference evidence="2" key="1">
    <citation type="journal article" date="2020" name="mSystems">
        <title>Genome- and Community-Level Interaction Insights into Carbon Utilization and Element Cycling Functions of Hydrothermarchaeota in Hydrothermal Sediment.</title>
        <authorList>
            <person name="Zhou Z."/>
            <person name="Liu Y."/>
            <person name="Xu W."/>
            <person name="Pan J."/>
            <person name="Luo Z.H."/>
            <person name="Li M."/>
        </authorList>
    </citation>
    <scope>NUCLEOTIDE SEQUENCE [LARGE SCALE GENOMIC DNA]</scope>
    <source>
        <strain evidence="2">SpSt-508</strain>
    </source>
</reference>
<accession>A0A7C4QRH1</accession>
<dbReference type="AlphaFoldDB" id="A0A7C4QRH1"/>
<gene>
    <name evidence="2" type="ORF">ENS64_16790</name>
</gene>
<proteinExistence type="predicted"/>
<feature type="compositionally biased region" description="Pro residues" evidence="1">
    <location>
        <begin position="109"/>
        <end position="121"/>
    </location>
</feature>
<comment type="caution">
    <text evidence="2">The sequence shown here is derived from an EMBL/GenBank/DDBJ whole genome shotgun (WGS) entry which is preliminary data.</text>
</comment>
<sequence>MRHAFAIESASDFAPSAEEARLVQTLCQAVVQRRLALPATVLIESFRPLSNVGAQVLWSVAPWFEGLTDAAGLKTLAAMLERPGAVDYVLDQLHNAELAATVPADSPAGVPPSSDPSPAPQPSKGVPH</sequence>
<evidence type="ECO:0000313" key="2">
    <source>
        <dbReference type="EMBL" id="HGT40903.1"/>
    </source>
</evidence>
<feature type="region of interest" description="Disordered" evidence="1">
    <location>
        <begin position="102"/>
        <end position="128"/>
    </location>
</feature>
<name>A0A7C4QRH1_9PLAN</name>